<dbReference type="EMBL" id="FNAV01000007">
    <property type="protein sequence ID" value="SDE77346.1"/>
    <property type="molecule type" value="Genomic_DNA"/>
</dbReference>
<gene>
    <name evidence="2" type="ORF">SAMN04488105_107189</name>
</gene>
<reference evidence="3" key="1">
    <citation type="submission" date="2016-10" db="EMBL/GenBank/DDBJ databases">
        <authorList>
            <person name="Varghese N."/>
            <person name="Submissions S."/>
        </authorList>
    </citation>
    <scope>NUCLEOTIDE SEQUENCE [LARGE SCALE GENOMIC DNA]</scope>
    <source>
        <strain evidence="3">DSM 10146</strain>
    </source>
</reference>
<evidence type="ECO:0000313" key="2">
    <source>
        <dbReference type="EMBL" id="SDE77346.1"/>
    </source>
</evidence>
<keyword evidence="3" id="KW-1185">Reference proteome</keyword>
<organism evidence="2 3">
    <name type="scientific">Salipiger thiooxidans</name>
    <dbReference type="NCBI Taxonomy" id="282683"/>
    <lineage>
        <taxon>Bacteria</taxon>
        <taxon>Pseudomonadati</taxon>
        <taxon>Pseudomonadota</taxon>
        <taxon>Alphaproteobacteria</taxon>
        <taxon>Rhodobacterales</taxon>
        <taxon>Roseobacteraceae</taxon>
        <taxon>Salipiger</taxon>
    </lineage>
</organism>
<keyword evidence="1" id="KW-0732">Signal</keyword>
<feature type="chain" id="PRO_5011695326" evidence="1">
    <location>
        <begin position="25"/>
        <end position="83"/>
    </location>
</feature>
<evidence type="ECO:0000313" key="3">
    <source>
        <dbReference type="Proteomes" id="UP000198994"/>
    </source>
</evidence>
<name>A0A1G7FNA3_9RHOB</name>
<dbReference type="Proteomes" id="UP000198994">
    <property type="component" value="Unassembled WGS sequence"/>
</dbReference>
<accession>A0A1G7FNA3</accession>
<dbReference type="AlphaFoldDB" id="A0A1G7FNA3"/>
<proteinExistence type="predicted"/>
<dbReference type="RefSeq" id="WP_008888196.1">
    <property type="nucleotide sequence ID" value="NZ_FNAV01000007.1"/>
</dbReference>
<feature type="signal peptide" evidence="1">
    <location>
        <begin position="1"/>
        <end position="24"/>
    </location>
</feature>
<sequence length="83" mass="8428">MKNVALFTAAALAASTLFSGAASAQSSYNTGDFARAALEKIAPNADVSALSNAEAVAVFQAVQSENSAGNRAARAESMINDFN</sequence>
<protein>
    <submittedName>
        <fullName evidence="2">Uncharacterized protein</fullName>
    </submittedName>
</protein>
<evidence type="ECO:0000256" key="1">
    <source>
        <dbReference type="SAM" id="SignalP"/>
    </source>
</evidence>